<dbReference type="EMBL" id="JAMYQB010000001">
    <property type="protein sequence ID" value="MER9402431.1"/>
    <property type="molecule type" value="Genomic_DNA"/>
</dbReference>
<name>A0ABV1YSB4_9HYPH</name>
<comment type="caution">
    <text evidence="2">The sequence shown here is derived from an EMBL/GenBank/DDBJ whole genome shotgun (WGS) entry which is preliminary data.</text>
</comment>
<evidence type="ECO:0000313" key="2">
    <source>
        <dbReference type="EMBL" id="MER9402431.1"/>
    </source>
</evidence>
<feature type="domain" description="Multi-ubiquitin" evidence="1">
    <location>
        <begin position="19"/>
        <end position="78"/>
    </location>
</feature>
<organism evidence="2 3">
    <name type="scientific">Mesorhizobium caraganae</name>
    <dbReference type="NCBI Taxonomy" id="483206"/>
    <lineage>
        <taxon>Bacteria</taxon>
        <taxon>Pseudomonadati</taxon>
        <taxon>Pseudomonadota</taxon>
        <taxon>Alphaproteobacteria</taxon>
        <taxon>Hyphomicrobiales</taxon>
        <taxon>Phyllobacteriaceae</taxon>
        <taxon>Mesorhizobium</taxon>
    </lineage>
</organism>
<protein>
    <submittedName>
        <fullName evidence="2">Multiubiquitin domain-containing protein</fullName>
    </submittedName>
</protein>
<gene>
    <name evidence="2" type="ORF">NKI36_00030</name>
</gene>
<sequence>MNDSDPIRSIHIAGTDLVFRAVPVNDQTPSGDQIALAAGFSSDDYSYVLQMRDNGELEDVRSRESVPLSDGQRFIVALSDRSYRLAFAGGPLDWPARFITAGTLRKLKGVAADKSIYLEKTDEPDFPLDEDDVIDLDEDGVESFKAGKLAGPKKQTVRVKHLGELETVRFKVESGTTLLSIWDRAYEELDVMRNERDVFQAETDVGTVSLMDHLGLPLETAQQEGLCDKKFEIAARTGGA</sequence>
<dbReference type="RefSeq" id="WP_023808458.1">
    <property type="nucleotide sequence ID" value="NZ_JAMYQB010000001.1"/>
</dbReference>
<proteinExistence type="predicted"/>
<feature type="domain" description="Multi-ubiquitin" evidence="1">
    <location>
        <begin position="87"/>
        <end position="147"/>
    </location>
</feature>
<evidence type="ECO:0000313" key="3">
    <source>
        <dbReference type="Proteomes" id="UP001433071"/>
    </source>
</evidence>
<accession>A0ABV1YSB4</accession>
<reference evidence="2 3" key="1">
    <citation type="journal article" date="2024" name="Proc. Natl. Acad. Sci. U.S.A.">
        <title>The evolutionary genomics of adaptation to stress in wild rhizobium bacteria.</title>
        <authorList>
            <person name="Kehlet-Delgado H."/>
            <person name="Montoya A.P."/>
            <person name="Jensen K.T."/>
            <person name="Wendlandt C.E."/>
            <person name="Dexheimer C."/>
            <person name="Roberts M."/>
            <person name="Torres Martinez L."/>
            <person name="Friesen M.L."/>
            <person name="Griffitts J.S."/>
            <person name="Porter S.S."/>
        </authorList>
    </citation>
    <scope>NUCLEOTIDE SEQUENCE [LARGE SCALE GENOMIC DNA]</scope>
    <source>
        <strain evidence="2 3">M0641</strain>
    </source>
</reference>
<keyword evidence="3" id="KW-1185">Reference proteome</keyword>
<dbReference type="Pfam" id="PF14452">
    <property type="entry name" value="Multi_ubiq"/>
    <property type="match status" value="2"/>
</dbReference>
<evidence type="ECO:0000259" key="1">
    <source>
        <dbReference type="Pfam" id="PF14452"/>
    </source>
</evidence>
<dbReference type="Proteomes" id="UP001433071">
    <property type="component" value="Unassembled WGS sequence"/>
</dbReference>
<dbReference type="InterPro" id="IPR027802">
    <property type="entry name" value="Multi-ubiquitin_dom"/>
</dbReference>